<comment type="caution">
    <text evidence="2">The sequence shown here is derived from an EMBL/GenBank/DDBJ whole genome shotgun (WGS) entry which is preliminary data.</text>
</comment>
<dbReference type="Gene3D" id="3.40.50.720">
    <property type="entry name" value="NAD(P)-binding Rossmann-like Domain"/>
    <property type="match status" value="1"/>
</dbReference>
<dbReference type="InterPro" id="IPR020843">
    <property type="entry name" value="ER"/>
</dbReference>
<dbReference type="CDD" id="cd05288">
    <property type="entry name" value="PGDH"/>
    <property type="match status" value="1"/>
</dbReference>
<evidence type="ECO:0000259" key="1">
    <source>
        <dbReference type="SMART" id="SM00829"/>
    </source>
</evidence>
<accession>A0AAD5VAX7</accession>
<dbReference type="PANTHER" id="PTHR43205:SF7">
    <property type="entry name" value="PROSTAGLANDIN REDUCTASE 1"/>
    <property type="match status" value="1"/>
</dbReference>
<proteinExistence type="predicted"/>
<evidence type="ECO:0000313" key="2">
    <source>
        <dbReference type="EMBL" id="KAJ3489541.1"/>
    </source>
</evidence>
<dbReference type="GO" id="GO:0016628">
    <property type="term" value="F:oxidoreductase activity, acting on the CH-CH group of donors, NAD or NADP as acceptor"/>
    <property type="evidence" value="ECO:0007669"/>
    <property type="project" value="InterPro"/>
</dbReference>
<dbReference type="InterPro" id="IPR045010">
    <property type="entry name" value="MDR_fam"/>
</dbReference>
<dbReference type="InterPro" id="IPR013149">
    <property type="entry name" value="ADH-like_C"/>
</dbReference>
<dbReference type="AlphaFoldDB" id="A0AAD5VAX7"/>
<name>A0AAD5VAX7_9APHY</name>
<dbReference type="EMBL" id="JANAWD010000043">
    <property type="protein sequence ID" value="KAJ3489541.1"/>
    <property type="molecule type" value="Genomic_DNA"/>
</dbReference>
<dbReference type="InterPro" id="IPR036291">
    <property type="entry name" value="NAD(P)-bd_dom_sf"/>
</dbReference>
<dbReference type="SUPFAM" id="SSF51735">
    <property type="entry name" value="NAD(P)-binding Rossmann-fold domains"/>
    <property type="match status" value="1"/>
</dbReference>
<dbReference type="Pfam" id="PF00107">
    <property type="entry name" value="ADH_zinc_N"/>
    <property type="match status" value="1"/>
</dbReference>
<dbReference type="Proteomes" id="UP001212997">
    <property type="component" value="Unassembled WGS sequence"/>
</dbReference>
<dbReference type="SUPFAM" id="SSF50129">
    <property type="entry name" value="GroES-like"/>
    <property type="match status" value="1"/>
</dbReference>
<evidence type="ECO:0000313" key="3">
    <source>
        <dbReference type="Proteomes" id="UP001212997"/>
    </source>
</evidence>
<dbReference type="PANTHER" id="PTHR43205">
    <property type="entry name" value="PROSTAGLANDIN REDUCTASE"/>
    <property type="match status" value="1"/>
</dbReference>
<dbReference type="Gene3D" id="3.90.180.10">
    <property type="entry name" value="Medium-chain alcohol dehydrogenases, catalytic domain"/>
    <property type="match status" value="1"/>
</dbReference>
<dbReference type="InterPro" id="IPR011032">
    <property type="entry name" value="GroES-like_sf"/>
</dbReference>
<feature type="domain" description="Enoyl reductase (ER)" evidence="1">
    <location>
        <begin position="70"/>
        <end position="358"/>
    </location>
</feature>
<gene>
    <name evidence="2" type="ORF">NLI96_g2070</name>
</gene>
<protein>
    <recommendedName>
        <fullName evidence="1">Enoyl reductase (ER) domain-containing protein</fullName>
    </recommendedName>
</protein>
<keyword evidence="3" id="KW-1185">Reference proteome</keyword>
<dbReference type="SMART" id="SM00829">
    <property type="entry name" value="PKS_ER"/>
    <property type="match status" value="1"/>
</dbReference>
<sequence length="363" mass="39533">MPAVPNARLVFNEVPQGYPEPGKTTVYDASPTIDPENVPLNGGYLLKVLVVSVDPYLRGKMRDPKIKSYSVSSRFDFGSRGASNLISLKPAFVIGEPLYNYGVGVVLRSELDGVKTGDHIYGILPFEQYKVIPNLQGYRILKNEAKIPWSLYVGLAGMPGKTSYYGWNEYSLAKKGDTVFVSGGAGPVGSIVIQFAKAEGLKVITSAGSDQKVEFVKSLGADVAFNYKTTKTSEVLQKEGPIDVYWDNVGGETLEAALEHASDGARFIECGMISGYNGTVYPVKNLIQIVSRQIKLTGFLSFNPYLVGKYEEPFYEEIPKRLASGEIKYTEDLTHGLENAGKAILDVQTGKNVGKSVVIVSQD</sequence>
<organism evidence="2 3">
    <name type="scientific">Meripilus lineatus</name>
    <dbReference type="NCBI Taxonomy" id="2056292"/>
    <lineage>
        <taxon>Eukaryota</taxon>
        <taxon>Fungi</taxon>
        <taxon>Dikarya</taxon>
        <taxon>Basidiomycota</taxon>
        <taxon>Agaricomycotina</taxon>
        <taxon>Agaricomycetes</taxon>
        <taxon>Polyporales</taxon>
        <taxon>Meripilaceae</taxon>
        <taxon>Meripilus</taxon>
    </lineage>
</organism>
<reference evidence="2" key="1">
    <citation type="submission" date="2022-07" db="EMBL/GenBank/DDBJ databases">
        <title>Genome Sequence of Physisporinus lineatus.</title>
        <authorList>
            <person name="Buettner E."/>
        </authorList>
    </citation>
    <scope>NUCLEOTIDE SEQUENCE</scope>
    <source>
        <strain evidence="2">VT162</strain>
    </source>
</reference>